<dbReference type="GO" id="GO:0003677">
    <property type="term" value="F:DNA binding"/>
    <property type="evidence" value="ECO:0007669"/>
    <property type="project" value="UniProtKB-KW"/>
</dbReference>
<dbReference type="Pfam" id="PF01047">
    <property type="entry name" value="MarR"/>
    <property type="match status" value="1"/>
</dbReference>
<keyword evidence="1" id="KW-0805">Transcription regulation</keyword>
<dbReference type="RefSeq" id="WP_166661237.1">
    <property type="nucleotide sequence ID" value="NZ_BOMD01000029.1"/>
</dbReference>
<keyword evidence="3" id="KW-0804">Transcription</keyword>
<dbReference type="SUPFAM" id="SSF46785">
    <property type="entry name" value="Winged helix' DNA-binding domain"/>
    <property type="match status" value="1"/>
</dbReference>
<protein>
    <submittedName>
        <fullName evidence="5">DNA-binding MarR family transcriptional regulator</fullName>
    </submittedName>
</protein>
<dbReference type="AlphaFoldDB" id="A0A4V3C8E6"/>
<comment type="caution">
    <text evidence="5">The sequence shown here is derived from an EMBL/GenBank/DDBJ whole genome shotgun (WGS) entry which is preliminary data.</text>
</comment>
<feature type="domain" description="HTH marR-type" evidence="4">
    <location>
        <begin position="27"/>
        <end position="162"/>
    </location>
</feature>
<dbReference type="PANTHER" id="PTHR42756:SF1">
    <property type="entry name" value="TRANSCRIPTIONAL REPRESSOR OF EMRAB OPERON"/>
    <property type="match status" value="1"/>
</dbReference>
<proteinExistence type="predicted"/>
<dbReference type="SMART" id="SM00347">
    <property type="entry name" value="HTH_MARR"/>
    <property type="match status" value="1"/>
</dbReference>
<dbReference type="EMBL" id="SNWR01000001">
    <property type="protein sequence ID" value="TDO41368.1"/>
    <property type="molecule type" value="Genomic_DNA"/>
</dbReference>
<evidence type="ECO:0000313" key="5">
    <source>
        <dbReference type="EMBL" id="TDO41368.1"/>
    </source>
</evidence>
<accession>A0A4V3C8E6</accession>
<evidence type="ECO:0000313" key="6">
    <source>
        <dbReference type="Proteomes" id="UP000294901"/>
    </source>
</evidence>
<dbReference type="PANTHER" id="PTHR42756">
    <property type="entry name" value="TRANSCRIPTIONAL REGULATOR, MARR"/>
    <property type="match status" value="1"/>
</dbReference>
<name>A0A4V3C8E6_9ACTN</name>
<evidence type="ECO:0000256" key="1">
    <source>
        <dbReference type="ARBA" id="ARBA00023015"/>
    </source>
</evidence>
<dbReference type="GO" id="GO:0003700">
    <property type="term" value="F:DNA-binding transcription factor activity"/>
    <property type="evidence" value="ECO:0007669"/>
    <property type="project" value="InterPro"/>
</dbReference>
<gene>
    <name evidence="5" type="ORF">C8E87_5100</name>
</gene>
<dbReference type="InterPro" id="IPR000835">
    <property type="entry name" value="HTH_MarR-typ"/>
</dbReference>
<dbReference type="InterPro" id="IPR036390">
    <property type="entry name" value="WH_DNA-bd_sf"/>
</dbReference>
<evidence type="ECO:0000256" key="3">
    <source>
        <dbReference type="ARBA" id="ARBA00023163"/>
    </source>
</evidence>
<organism evidence="5 6">
    <name type="scientific">Paractinoplanes brasiliensis</name>
    <dbReference type="NCBI Taxonomy" id="52695"/>
    <lineage>
        <taxon>Bacteria</taxon>
        <taxon>Bacillati</taxon>
        <taxon>Actinomycetota</taxon>
        <taxon>Actinomycetes</taxon>
        <taxon>Micromonosporales</taxon>
        <taxon>Micromonosporaceae</taxon>
        <taxon>Paractinoplanes</taxon>
    </lineage>
</organism>
<dbReference type="Proteomes" id="UP000294901">
    <property type="component" value="Unassembled WGS sequence"/>
</dbReference>
<dbReference type="InterPro" id="IPR036388">
    <property type="entry name" value="WH-like_DNA-bd_sf"/>
</dbReference>
<dbReference type="PRINTS" id="PR00598">
    <property type="entry name" value="HTHMARR"/>
</dbReference>
<reference evidence="5 6" key="1">
    <citation type="submission" date="2019-03" db="EMBL/GenBank/DDBJ databases">
        <title>Sequencing the genomes of 1000 actinobacteria strains.</title>
        <authorList>
            <person name="Klenk H.-P."/>
        </authorList>
    </citation>
    <scope>NUCLEOTIDE SEQUENCE [LARGE SCALE GENOMIC DNA]</scope>
    <source>
        <strain evidence="5 6">DSM 43805</strain>
    </source>
</reference>
<sequence length="163" mass="18128">MTTEPDDGVDLIIRQWARERPDLETTAMSVFGRIFRLSKLAGDRMEQAYAPYGIGRPEFDVLATLRRSGDPYQLSPGELAASMMLSTGGTTARLDRLERAGLIERLPSPNDRRSVLVRLTARGFDIIDQAVGAGLAQQQSMLAHLSPEKQRQLDALLREAFNQ</sequence>
<keyword evidence="2 5" id="KW-0238">DNA-binding</keyword>
<dbReference type="Gene3D" id="1.10.10.10">
    <property type="entry name" value="Winged helix-like DNA-binding domain superfamily/Winged helix DNA-binding domain"/>
    <property type="match status" value="1"/>
</dbReference>
<dbReference type="PROSITE" id="PS50995">
    <property type="entry name" value="HTH_MARR_2"/>
    <property type="match status" value="1"/>
</dbReference>
<evidence type="ECO:0000256" key="2">
    <source>
        <dbReference type="ARBA" id="ARBA00023125"/>
    </source>
</evidence>
<keyword evidence="6" id="KW-1185">Reference proteome</keyword>
<evidence type="ECO:0000259" key="4">
    <source>
        <dbReference type="PROSITE" id="PS50995"/>
    </source>
</evidence>